<keyword evidence="3" id="KW-1185">Reference proteome</keyword>
<dbReference type="RefSeq" id="WP_073265616.1">
    <property type="nucleotide sequence ID" value="NZ_FRBQ01000003.1"/>
</dbReference>
<accession>A0A1M7FSF2</accession>
<protein>
    <submittedName>
        <fullName evidence="2">Uncharacterized protein</fullName>
    </submittedName>
</protein>
<dbReference type="Proteomes" id="UP000184305">
    <property type="component" value="Unassembled WGS sequence"/>
</dbReference>
<keyword evidence="1" id="KW-0472">Membrane</keyword>
<dbReference type="AlphaFoldDB" id="A0A1M7FSF2"/>
<dbReference type="EMBL" id="FRBQ01000003">
    <property type="protein sequence ID" value="SHM07062.1"/>
    <property type="molecule type" value="Genomic_DNA"/>
</dbReference>
<sequence length="138" mass="14924">MKYTELLSIPIRVLGIYIFYSAALVMMRQYFLLTQAAPTNSEDYQTYAIIAILEVSLIPVTALALIKFPLTISKLLTPTSTEGTLNTNITAEQLQSAALCILGIYILSKNISDLIFNTAGSLATLGSLQNILAESASS</sequence>
<organism evidence="2 3">
    <name type="scientific">Phytopseudomonas punonensis</name>
    <dbReference type="NCBI Taxonomy" id="1220495"/>
    <lineage>
        <taxon>Bacteria</taxon>
        <taxon>Pseudomonadati</taxon>
        <taxon>Pseudomonadota</taxon>
        <taxon>Gammaproteobacteria</taxon>
        <taxon>Pseudomonadales</taxon>
        <taxon>Pseudomonadaceae</taxon>
        <taxon>Phytopseudomonas</taxon>
    </lineage>
</organism>
<keyword evidence="1" id="KW-1133">Transmembrane helix</keyword>
<proteinExistence type="predicted"/>
<keyword evidence="1" id="KW-0812">Transmembrane</keyword>
<feature type="transmembrane region" description="Helical" evidence="1">
    <location>
        <begin position="44"/>
        <end position="66"/>
    </location>
</feature>
<name>A0A1M7FSF2_9GAMM</name>
<evidence type="ECO:0000256" key="1">
    <source>
        <dbReference type="SAM" id="Phobius"/>
    </source>
</evidence>
<evidence type="ECO:0000313" key="3">
    <source>
        <dbReference type="Proteomes" id="UP000184305"/>
    </source>
</evidence>
<feature type="transmembrane region" description="Helical" evidence="1">
    <location>
        <begin position="12"/>
        <end position="32"/>
    </location>
</feature>
<reference evidence="3" key="1">
    <citation type="submission" date="2016-11" db="EMBL/GenBank/DDBJ databases">
        <authorList>
            <person name="Varghese N."/>
            <person name="Submissions S."/>
        </authorList>
    </citation>
    <scope>NUCLEOTIDE SEQUENCE [LARGE SCALE GENOMIC DNA]</scope>
    <source>
        <strain evidence="3">CECT 8089</strain>
    </source>
</reference>
<dbReference type="OrthoDB" id="6402385at2"/>
<gene>
    <name evidence="2" type="ORF">SAMN05216288_2967</name>
</gene>
<evidence type="ECO:0000313" key="2">
    <source>
        <dbReference type="EMBL" id="SHM07062.1"/>
    </source>
</evidence>